<dbReference type="PROSITE" id="PS51072">
    <property type="entry name" value="MHD"/>
    <property type="match status" value="1"/>
</dbReference>
<dbReference type="Gene3D" id="3.40.50.300">
    <property type="entry name" value="P-loop containing nucleotide triphosphate hydrolases"/>
    <property type="match status" value="1"/>
</dbReference>
<sequence>MALVDLCGFSQGNAFSESSLDHDFLSNRDIMVNTQNLHNNLSLAVPPFQDPAVNLAKLQAAGETSGIKMDFDHGTTTLGFRFQGGVILAVDSRATGGQFIGSQTMKKIVEINDYLLGTLAGGAADCVYWDRVLAKECRIYELRNKERISVAAASKIMSNIVYYYKGMGLSMGMMLAGYDKRGPQLYYIDSEGTRTPGKVFSVGSGSIYAYGVLDSGYHWDLTDEEAQDLGRRAIYHATHPSVLIAAAVCTKAGKTIVSRQFVEMTKARIEGLLAAFPKLMTSGKQHTFVETDSVRYVYQPLEKLYMLLITTKASNILEDLETLRLFSKVIPEYCRSLEEKEIIENAFDLIFAFDEIVALGYRESVNLAQIKTFVEMDSHEEKVYQAVRQTQEREAKQKMRERAKELQRQRMEQKKSGLGGRGAIGGSGPEGFGNRSMGGGAISSDSISSLSTPSVNIGEIKPMAAPAKPSAPRNALKLGGKNRDADTFVDQLKNEGEKVVSAPLPTAAASAAAKAKPVSDVPMDDVHLRMEDKVVIRVGRDGGLQSFELSGLLTLRISDEKYGRIKVQLDNTDQRGIQLQTHPNVDKELFRNQNQIGLKNPAKPFPLNTDVGVLKWRYQTQDESAVPLTINCWPSENADGGCDVNIEYELEHTRLELQDVCITIPLPMGVAPSIAECDGDYNHDSRKNVLQWNLPVIDAASKQGSMEFSVPSSIPGDFFPLDMKRLIKAACPTLGESVEGPTCIETQCPVCHIVPGDENQPAGLPAARPRIFVNKTTGCFTCSSCHYLGRWEQIEKFFPPYNRSAKSLQELRKLRTAFLELKREGMGSDTPIHSLPVDSIELDEASAKTVTHALGIPDSFAESLVQLGARWNALSKELFIPLKDVESRVIGYKTLQRTTSDGELFERTVPEANASGIIQLRCSVPSAGTRAKDQCHLNAILVLSVLDLLALGTAKLNATAVCLPHGLKSLPQQCLPALERFQRMTLWFNYDTAGWDTARNYAKKLDERRCLFVRPTEQHPTPYRALQQQQDGSAELKTILAKAQPILHQSITTFRALRQDVLSDLQNIDKVQGVKWKRYPTLNKLLKGHRKGELTVLTGPTGCGKTTFMSDYSLDLAQQGVSTLWGSFEIRNTRLAATLLRQMVGQPLDEHLVEFERWADEFERLPIYFMTFHGQQPIKVVMEAIEHAQYVHDIQHVIIDNLQFMMGMLEESKHLDRYWKQDAIIGAFRSFATRRNCHVTLVIHPRKERDTDELTTSSIFGGAKASQEADNVLLIQDKRLTSVRGKKYLQIAKNRYSGDLGIMPLDFDKASLSYAQRKRKADSVSDGSFLASAPADHPQADAT</sequence>
<evidence type="ECO:0000256" key="5">
    <source>
        <dbReference type="ARBA" id="ARBA00004637"/>
    </source>
</evidence>
<keyword evidence="33" id="KW-1185">Reference proteome</keyword>
<evidence type="ECO:0000313" key="33">
    <source>
        <dbReference type="Proteomes" id="UP000069272"/>
    </source>
</evidence>
<dbReference type="Proteomes" id="UP000069272">
    <property type="component" value="Chromosome 3R"/>
</dbReference>
<dbReference type="GO" id="GO:0030126">
    <property type="term" value="C:COPI vesicle coat"/>
    <property type="evidence" value="ECO:0007669"/>
    <property type="project" value="UniProtKB-UniRule"/>
</dbReference>
<dbReference type="PRINTS" id="PR00141">
    <property type="entry name" value="PROTEASOME"/>
</dbReference>
<dbReference type="InterPro" id="IPR023333">
    <property type="entry name" value="Proteasome_suB-type"/>
</dbReference>
<keyword evidence="9 31" id="KW-0963">Cytoplasm</keyword>
<keyword evidence="19" id="KW-0647">Proteasome</keyword>
<keyword evidence="26" id="KW-1135">Mitochondrion nucleoid</keyword>
<dbReference type="PANTHER" id="PTHR10121:SF0">
    <property type="entry name" value="COATOMER SUBUNIT DELTA"/>
    <property type="match status" value="1"/>
</dbReference>
<evidence type="ECO:0000256" key="15">
    <source>
        <dbReference type="ARBA" id="ARBA00022806"/>
    </source>
</evidence>
<dbReference type="CDD" id="cd14830">
    <property type="entry name" value="Delta_COP_N"/>
    <property type="match status" value="1"/>
</dbReference>
<dbReference type="Gene3D" id="3.40.1360.10">
    <property type="match status" value="1"/>
</dbReference>
<evidence type="ECO:0000256" key="30">
    <source>
        <dbReference type="ARBA" id="ARBA00048954"/>
    </source>
</evidence>
<dbReference type="FunFam" id="2.60.40.1170:FF:000007">
    <property type="entry name" value="Coatomer subunit delta"/>
    <property type="match status" value="1"/>
</dbReference>
<dbReference type="InterPro" id="IPR036168">
    <property type="entry name" value="AP2_Mu_C_sf"/>
</dbReference>
<evidence type="ECO:0000256" key="12">
    <source>
        <dbReference type="ARBA" id="ARBA00022741"/>
    </source>
</evidence>
<dbReference type="InterPro" id="IPR011012">
    <property type="entry name" value="Longin-like_dom_sf"/>
</dbReference>
<evidence type="ECO:0000256" key="18">
    <source>
        <dbReference type="ARBA" id="ARBA00022927"/>
    </source>
</evidence>
<dbReference type="VEuPathDB" id="VectorBase:AALB017743"/>
<dbReference type="VEuPathDB" id="VectorBase:AALB20_032997"/>
<dbReference type="SUPFAM" id="SSF49447">
    <property type="entry name" value="Second domain of Mu2 adaptin subunit (ap50) of ap2 adaptor"/>
    <property type="match status" value="1"/>
</dbReference>
<dbReference type="InterPro" id="IPR027059">
    <property type="entry name" value="Coatomer_dsu"/>
</dbReference>
<dbReference type="GO" id="GO:0005743">
    <property type="term" value="C:mitochondrial inner membrane"/>
    <property type="evidence" value="ECO:0007669"/>
    <property type="project" value="UniProtKB-SubCell"/>
</dbReference>
<keyword evidence="20" id="KW-0809">Transit peptide</keyword>
<dbReference type="VEuPathDB" id="VectorBase:AALB017745"/>
<dbReference type="SUPFAM" id="SSF52540">
    <property type="entry name" value="P-loop containing nucleoside triphosphate hydrolases"/>
    <property type="match status" value="1"/>
</dbReference>
<keyword evidence="17 31" id="KW-0931">ER-Golgi transport</keyword>
<keyword evidence="22" id="KW-0446">Lipid-binding</keyword>
<dbReference type="InterPro" id="IPR029055">
    <property type="entry name" value="Ntn_hydrolases_N"/>
</dbReference>
<dbReference type="GO" id="GO:0006890">
    <property type="term" value="P:retrograde vesicle-mediated transport, Golgi to endoplasmic reticulum"/>
    <property type="evidence" value="ECO:0007669"/>
    <property type="project" value="UniProtKB-UniRule"/>
</dbReference>
<evidence type="ECO:0000256" key="13">
    <source>
        <dbReference type="ARBA" id="ARBA00022792"/>
    </source>
</evidence>
<comment type="similarity">
    <text evidence="6 31">Belongs to the adaptor complexes medium subunit family. Delta-COP subfamily.</text>
</comment>
<evidence type="ECO:0000256" key="3">
    <source>
        <dbReference type="ARBA" id="ARBA00004255"/>
    </source>
</evidence>
<organism evidence="32 33">
    <name type="scientific">Anopheles albimanus</name>
    <name type="common">New world malaria mosquito</name>
    <dbReference type="NCBI Taxonomy" id="7167"/>
    <lineage>
        <taxon>Eukaryota</taxon>
        <taxon>Metazoa</taxon>
        <taxon>Ecdysozoa</taxon>
        <taxon>Arthropoda</taxon>
        <taxon>Hexapoda</taxon>
        <taxon>Insecta</taxon>
        <taxon>Pterygota</taxon>
        <taxon>Neoptera</taxon>
        <taxon>Endopterygota</taxon>
        <taxon>Diptera</taxon>
        <taxon>Nematocera</taxon>
        <taxon>Culicoidea</taxon>
        <taxon>Culicidae</taxon>
        <taxon>Anophelinae</taxon>
        <taxon>Anopheles</taxon>
    </lineage>
</organism>
<evidence type="ECO:0000256" key="31">
    <source>
        <dbReference type="RuleBase" id="RU366052"/>
    </source>
</evidence>
<dbReference type="GO" id="GO:0042645">
    <property type="term" value="C:mitochondrial nucleoid"/>
    <property type="evidence" value="ECO:0007669"/>
    <property type="project" value="UniProtKB-SubCell"/>
</dbReference>
<dbReference type="InterPro" id="IPR001353">
    <property type="entry name" value="Proteasome_sua/b"/>
</dbReference>
<comment type="catalytic activity">
    <reaction evidence="1">
        <text>Cleavage of peptide bonds with very broad specificity.</text>
        <dbReference type="EC" id="3.4.25.1"/>
    </reaction>
</comment>
<dbReference type="GO" id="GO:0015031">
    <property type="term" value="P:protein transport"/>
    <property type="evidence" value="ECO:0007669"/>
    <property type="project" value="UniProtKB-KW"/>
</dbReference>
<evidence type="ECO:0000256" key="1">
    <source>
        <dbReference type="ARBA" id="ARBA00001198"/>
    </source>
</evidence>
<evidence type="ECO:0000256" key="24">
    <source>
        <dbReference type="ARBA" id="ARBA00023136"/>
    </source>
</evidence>
<evidence type="ECO:0000256" key="6">
    <source>
        <dbReference type="ARBA" id="ARBA00010516"/>
    </source>
</evidence>
<evidence type="ECO:0000256" key="20">
    <source>
        <dbReference type="ARBA" id="ARBA00022946"/>
    </source>
</evidence>
<comment type="subunit">
    <text evidence="7 31">Oligomeric complex that consists of at least the alpha, beta, beta', gamma, delta, epsilon and zeta subunits.</text>
</comment>
<evidence type="ECO:0000256" key="22">
    <source>
        <dbReference type="ARBA" id="ARBA00023121"/>
    </source>
</evidence>
<keyword evidence="23" id="KW-0496">Mitochondrion</keyword>
<keyword evidence="12" id="KW-0547">Nucleotide-binding</keyword>
<evidence type="ECO:0000256" key="16">
    <source>
        <dbReference type="ARBA" id="ARBA00022840"/>
    </source>
</evidence>
<dbReference type="InterPro" id="IPR007694">
    <property type="entry name" value="DNA_helicase_DnaB-like_C"/>
</dbReference>
<dbReference type="GO" id="GO:0005634">
    <property type="term" value="C:nucleus"/>
    <property type="evidence" value="ECO:0007669"/>
    <property type="project" value="UniProtKB-SubCell"/>
</dbReference>
<dbReference type="FunFam" id="3.30.450.60:FF:000003">
    <property type="entry name" value="Coatomer subunit delta"/>
    <property type="match status" value="1"/>
</dbReference>
<dbReference type="SUPFAM" id="SSF56235">
    <property type="entry name" value="N-terminal nucleophile aminohydrolases (Ntn hydrolases)"/>
    <property type="match status" value="1"/>
</dbReference>
<dbReference type="GO" id="GO:0006260">
    <property type="term" value="P:DNA replication"/>
    <property type="evidence" value="ECO:0007669"/>
    <property type="project" value="InterPro"/>
</dbReference>
<dbReference type="GO" id="GO:0006888">
    <property type="term" value="P:endoplasmic reticulum to Golgi vesicle-mediated transport"/>
    <property type="evidence" value="ECO:0007669"/>
    <property type="project" value="TreeGrafter"/>
</dbReference>
<dbReference type="SUPFAM" id="SSF64356">
    <property type="entry name" value="SNARE-like"/>
    <property type="match status" value="1"/>
</dbReference>
<evidence type="ECO:0000256" key="17">
    <source>
        <dbReference type="ARBA" id="ARBA00022892"/>
    </source>
</evidence>
<comment type="function">
    <text evidence="31">The coatomer is a cytosolic protein complex that binds to dilysine motifs and reversibly associates with Golgi non-clathrin-coated vesicles, which further mediate biosynthetic protein transport from the ER, via the Golgi up to the trans Golgi network.</text>
</comment>
<evidence type="ECO:0000313" key="32">
    <source>
        <dbReference type="EnsemblMetazoa" id="AALB010549-PA"/>
    </source>
</evidence>
<evidence type="ECO:0000256" key="27">
    <source>
        <dbReference type="ARBA" id="ARBA00023329"/>
    </source>
</evidence>
<reference evidence="32 33" key="1">
    <citation type="journal article" date="2017" name="G3 (Bethesda)">
        <title>The Physical Genome Mapping of Anopheles albimanus Corrected Scaffold Misassemblies and Identified Interarm Rearrangements in Genus Anopheles.</title>
        <authorList>
            <person name="Artemov G.N."/>
            <person name="Peery A.N."/>
            <person name="Jiang X."/>
            <person name="Tu Z."/>
            <person name="Stegniy V.N."/>
            <person name="Sharakhova M.V."/>
            <person name="Sharakhov I.V."/>
        </authorList>
    </citation>
    <scope>NUCLEOTIDE SEQUENCE [LARGE SCALE GENOMIC DNA]</scope>
    <source>
        <strain evidence="32 33">ALBI9_A</strain>
    </source>
</reference>
<dbReference type="PROSITE" id="PS00854">
    <property type="entry name" value="PROTEASOME_BETA_1"/>
    <property type="match status" value="1"/>
</dbReference>
<keyword evidence="8 31" id="KW-0813">Transport</keyword>
<keyword evidence="11" id="KW-0888">Threonine protease</keyword>
<dbReference type="InterPro" id="IPR016050">
    <property type="entry name" value="Proteasome_bsu_CS"/>
</dbReference>
<evidence type="ECO:0000256" key="10">
    <source>
        <dbReference type="ARBA" id="ARBA00022670"/>
    </source>
</evidence>
<evidence type="ECO:0000256" key="28">
    <source>
        <dbReference type="ARBA" id="ARBA00024953"/>
    </source>
</evidence>
<dbReference type="GO" id="GO:0051645">
    <property type="term" value="P:Golgi localization"/>
    <property type="evidence" value="ECO:0007669"/>
    <property type="project" value="TreeGrafter"/>
</dbReference>
<evidence type="ECO:0000256" key="25">
    <source>
        <dbReference type="ARBA" id="ARBA00023235"/>
    </source>
</evidence>
<keyword evidence="24 31" id="KW-0472">Membrane</keyword>
<keyword evidence="21 31" id="KW-0333">Golgi apparatus</keyword>
<comment type="function">
    <text evidence="28">Non-catalytic component of the proteasome, a multicatalytic proteinase complex which is characterized by its ability to cleave peptides with Arg, Phe, Tyr, Leu, and Glu adjacent to the leaving group at neutral or slightly basic pH. The proteasome has an ATP-dependent proteolytic activity.</text>
</comment>
<dbReference type="EnsemblMetazoa" id="AALB010549-RA">
    <property type="protein sequence ID" value="AALB010549-PA"/>
    <property type="gene ID" value="AALB010549"/>
</dbReference>
<evidence type="ECO:0000256" key="9">
    <source>
        <dbReference type="ARBA" id="ARBA00022490"/>
    </source>
</evidence>
<evidence type="ECO:0000256" key="4">
    <source>
        <dbReference type="ARBA" id="ARBA00004436"/>
    </source>
</evidence>
<dbReference type="GO" id="GO:0005524">
    <property type="term" value="F:ATP binding"/>
    <property type="evidence" value="ECO:0007669"/>
    <property type="project" value="UniProtKB-KW"/>
</dbReference>
<dbReference type="GO" id="GO:0043139">
    <property type="term" value="F:5'-3' DNA helicase activity"/>
    <property type="evidence" value="ECO:0007669"/>
    <property type="project" value="UniProtKB-EC"/>
</dbReference>
<evidence type="ECO:0000256" key="7">
    <source>
        <dbReference type="ARBA" id="ARBA00011775"/>
    </source>
</evidence>
<evidence type="ECO:0000256" key="8">
    <source>
        <dbReference type="ARBA" id="ARBA00022448"/>
    </source>
</evidence>
<dbReference type="PROSITE" id="PS51476">
    <property type="entry name" value="PROTEASOME_BETA_2"/>
    <property type="match status" value="1"/>
</dbReference>
<evidence type="ECO:0000256" key="14">
    <source>
        <dbReference type="ARBA" id="ARBA00022801"/>
    </source>
</evidence>
<evidence type="ECO:0000256" key="26">
    <source>
        <dbReference type="ARBA" id="ARBA00023271"/>
    </source>
</evidence>
<accession>A0A182FVG4</accession>
<evidence type="ECO:0000256" key="23">
    <source>
        <dbReference type="ARBA" id="ARBA00023128"/>
    </source>
</evidence>
<dbReference type="InterPro" id="IPR028565">
    <property type="entry name" value="MHD"/>
</dbReference>
<evidence type="ECO:0000256" key="19">
    <source>
        <dbReference type="ARBA" id="ARBA00022942"/>
    </source>
</evidence>
<dbReference type="GO" id="GO:0005839">
    <property type="term" value="C:proteasome core complex"/>
    <property type="evidence" value="ECO:0007669"/>
    <property type="project" value="InterPro"/>
</dbReference>
<evidence type="ECO:0000256" key="29">
    <source>
        <dbReference type="ARBA" id="ARBA00026071"/>
    </source>
</evidence>
<dbReference type="FunFam" id="3.40.50.300:FF:000845">
    <property type="entry name" value="Mitochondrial helicase twinkle"/>
    <property type="match status" value="1"/>
</dbReference>
<keyword evidence="15" id="KW-0347">Helicase</keyword>
<dbReference type="Pfam" id="PF00227">
    <property type="entry name" value="Proteasome"/>
    <property type="match status" value="1"/>
</dbReference>
<dbReference type="GO" id="GO:0008289">
    <property type="term" value="F:lipid binding"/>
    <property type="evidence" value="ECO:0007669"/>
    <property type="project" value="UniProtKB-KW"/>
</dbReference>
<comment type="subcellular location">
    <subcellularLocation>
        <location evidence="31">Cytoplasm</location>
    </subcellularLocation>
    <subcellularLocation>
        <location evidence="3 31">Golgi apparatus membrane</location>
        <topology evidence="3 31">Peripheral membrane protein</topology>
        <orientation evidence="3 31">Cytoplasmic side</orientation>
    </subcellularLocation>
    <subcellularLocation>
        <location evidence="31">Cytoplasmic vesicle</location>
        <location evidence="31">COPI-coated vesicle membrane</location>
        <topology evidence="31">Peripheral membrane protein</topology>
        <orientation evidence="31">Cytoplasmic side</orientation>
    </subcellularLocation>
    <subcellularLocation>
        <location evidence="5">Mitochondrion inner membrane</location>
        <topology evidence="5">Peripheral membrane protein</topology>
    </subcellularLocation>
    <subcellularLocation>
        <location evidence="4">Mitochondrion matrix</location>
        <location evidence="4">Mitochondrion nucleoid</location>
    </subcellularLocation>
    <subcellularLocation>
        <location evidence="2">Nucleus</location>
    </subcellularLocation>
</comment>
<keyword evidence="16" id="KW-0067">ATP-binding</keyword>
<dbReference type="GO" id="GO:0051603">
    <property type="term" value="P:proteolysis involved in protein catabolic process"/>
    <property type="evidence" value="ECO:0007669"/>
    <property type="project" value="InterPro"/>
</dbReference>
<dbReference type="InterPro" id="IPR027417">
    <property type="entry name" value="P-loop_NTPase"/>
</dbReference>
<keyword evidence="13" id="KW-0999">Mitochondrion inner membrane</keyword>
<evidence type="ECO:0000256" key="2">
    <source>
        <dbReference type="ARBA" id="ARBA00004123"/>
    </source>
</evidence>
<keyword evidence="27" id="KW-0968">Cytoplasmic vesicle</keyword>
<comment type="catalytic activity">
    <reaction evidence="30">
        <text>ATP + H2O = ADP + phosphate + H(+)</text>
        <dbReference type="Rhea" id="RHEA:13065"/>
        <dbReference type="ChEBI" id="CHEBI:15377"/>
        <dbReference type="ChEBI" id="CHEBI:15378"/>
        <dbReference type="ChEBI" id="CHEBI:30616"/>
        <dbReference type="ChEBI" id="CHEBI:43474"/>
        <dbReference type="ChEBI" id="CHEBI:456216"/>
        <dbReference type="EC" id="5.6.2.3"/>
    </reaction>
</comment>
<dbReference type="Pfam" id="PF00928">
    <property type="entry name" value="Adap_comp_sub"/>
    <property type="match status" value="1"/>
</dbReference>
<dbReference type="VEuPathDB" id="VectorBase:AALB20_026709"/>
<dbReference type="PROSITE" id="PS51199">
    <property type="entry name" value="SF4_HELICASE"/>
    <property type="match status" value="1"/>
</dbReference>
<proteinExistence type="inferred from homology"/>
<dbReference type="Gene3D" id="3.60.20.10">
    <property type="entry name" value="Glutamine Phosphoribosylpyrophosphate, subunit 1, domain 1"/>
    <property type="match status" value="1"/>
</dbReference>
<dbReference type="InterPro" id="IPR000243">
    <property type="entry name" value="Pept_T1A_subB"/>
</dbReference>
<keyword evidence="18 31" id="KW-0653">Protein transport</keyword>
<protein>
    <recommendedName>
        <fullName evidence="31">Coatomer subunit delta</fullName>
    </recommendedName>
</protein>
<dbReference type="InterPro" id="IPR022775">
    <property type="entry name" value="AP_mu_sigma_su"/>
</dbReference>
<keyword evidence="14" id="KW-0378">Hydrolase</keyword>
<dbReference type="Pfam" id="PF01217">
    <property type="entry name" value="Clat_adaptor_s"/>
    <property type="match status" value="1"/>
</dbReference>
<name>A0A182FVG4_ANOAL</name>
<dbReference type="GO" id="GO:0004298">
    <property type="term" value="F:threonine-type endopeptidase activity"/>
    <property type="evidence" value="ECO:0007669"/>
    <property type="project" value="UniProtKB-KW"/>
</dbReference>
<keyword evidence="10" id="KW-0645">Protease</keyword>
<dbReference type="CDD" id="cd09254">
    <property type="entry name" value="AP_delta-COPI_MHD"/>
    <property type="match status" value="1"/>
</dbReference>
<reference evidence="32" key="2">
    <citation type="submission" date="2022-08" db="UniProtKB">
        <authorList>
            <consortium name="EnsemblMetazoa"/>
        </authorList>
    </citation>
    <scope>IDENTIFICATION</scope>
    <source>
        <strain evidence="32">STECLA/ALBI9_A</strain>
    </source>
</reference>
<dbReference type="CDD" id="cd01122">
    <property type="entry name" value="Twinkle_C"/>
    <property type="match status" value="1"/>
</dbReference>
<dbReference type="PANTHER" id="PTHR10121">
    <property type="entry name" value="COATOMER SUBUNIT DELTA"/>
    <property type="match status" value="1"/>
</dbReference>
<dbReference type="STRING" id="7167.A0A182FVG4"/>
<keyword evidence="25" id="KW-0413">Isomerase</keyword>
<evidence type="ECO:0000256" key="11">
    <source>
        <dbReference type="ARBA" id="ARBA00022698"/>
    </source>
</evidence>
<dbReference type="CDD" id="cd03761">
    <property type="entry name" value="proteasome_beta_type_5"/>
    <property type="match status" value="1"/>
</dbReference>
<dbReference type="GO" id="GO:0000139">
    <property type="term" value="C:Golgi membrane"/>
    <property type="evidence" value="ECO:0007669"/>
    <property type="project" value="UniProtKB-SubCell"/>
</dbReference>
<dbReference type="Pfam" id="PF13481">
    <property type="entry name" value="AAA_25"/>
    <property type="match status" value="1"/>
</dbReference>
<comment type="subunit">
    <text evidence="29">The 26S proteasome consists of a 20S proteasome core and two 19S regulatory subunits. The 20S proteasome core is composed of 28 subunits that are arranged in four stacked rings, resulting in a barrel-shaped structure. The two end rings are each formed by seven alpha subunits, and the two central rings are each formed by seven beta subunits. The catalytic chamber with the active sites is on the inside of the barrel.</text>
</comment>
<evidence type="ECO:0000256" key="21">
    <source>
        <dbReference type="ARBA" id="ARBA00023034"/>
    </source>
</evidence>